<dbReference type="Gene3D" id="3.30.565.10">
    <property type="entry name" value="Histidine kinase-like ATPase, C-terminal domain"/>
    <property type="match status" value="1"/>
</dbReference>
<dbReference type="Pfam" id="PF00072">
    <property type="entry name" value="Response_reg"/>
    <property type="match status" value="1"/>
</dbReference>
<name>A0ABU2FRZ3_9EURY</name>
<dbReference type="SUPFAM" id="SSF55874">
    <property type="entry name" value="ATPase domain of HSP90 chaperone/DNA topoisomerase II/histidine kinase"/>
    <property type="match status" value="1"/>
</dbReference>
<dbReference type="PROSITE" id="PS50112">
    <property type="entry name" value="PAS"/>
    <property type="match status" value="4"/>
</dbReference>
<dbReference type="EC" id="2.7.13.3" evidence="2"/>
<dbReference type="PROSITE" id="PS50113">
    <property type="entry name" value="PAC"/>
    <property type="match status" value="3"/>
</dbReference>
<evidence type="ECO:0000256" key="1">
    <source>
        <dbReference type="ARBA" id="ARBA00000085"/>
    </source>
</evidence>
<protein>
    <recommendedName>
        <fullName evidence="2">histidine kinase</fullName>
        <ecNumber evidence="2">2.7.13.3</ecNumber>
    </recommendedName>
</protein>
<dbReference type="SMART" id="SM00387">
    <property type="entry name" value="HATPase_c"/>
    <property type="match status" value="1"/>
</dbReference>
<dbReference type="SUPFAM" id="SSF47384">
    <property type="entry name" value="Homodimeric domain of signal transducing histidine kinase"/>
    <property type="match status" value="1"/>
</dbReference>
<dbReference type="NCBIfam" id="TIGR00229">
    <property type="entry name" value="sensory_box"/>
    <property type="match status" value="4"/>
</dbReference>
<dbReference type="SUPFAM" id="SSF55785">
    <property type="entry name" value="PYP-like sensor domain (PAS domain)"/>
    <property type="match status" value="4"/>
</dbReference>
<dbReference type="Proteomes" id="UP001268864">
    <property type="component" value="Unassembled WGS sequence"/>
</dbReference>
<comment type="catalytic activity">
    <reaction evidence="1">
        <text>ATP + protein L-histidine = ADP + protein N-phospho-L-histidine.</text>
        <dbReference type="EC" id="2.7.13.3"/>
    </reaction>
</comment>
<evidence type="ECO:0000256" key="2">
    <source>
        <dbReference type="ARBA" id="ARBA00012438"/>
    </source>
</evidence>
<dbReference type="Pfam" id="PF08447">
    <property type="entry name" value="PAS_3"/>
    <property type="match status" value="1"/>
</dbReference>
<dbReference type="Gene3D" id="3.30.450.20">
    <property type="entry name" value="PAS domain"/>
    <property type="match status" value="4"/>
</dbReference>
<dbReference type="InterPro" id="IPR004358">
    <property type="entry name" value="Sig_transdc_His_kin-like_C"/>
</dbReference>
<feature type="domain" description="PAC" evidence="10">
    <location>
        <begin position="464"/>
        <end position="516"/>
    </location>
</feature>
<dbReference type="InterPro" id="IPR001789">
    <property type="entry name" value="Sig_transdc_resp-reg_receiver"/>
</dbReference>
<dbReference type="PROSITE" id="PS50110">
    <property type="entry name" value="RESPONSE_REGULATORY"/>
    <property type="match status" value="1"/>
</dbReference>
<dbReference type="InterPro" id="IPR052162">
    <property type="entry name" value="Sensor_kinase/Photoreceptor"/>
</dbReference>
<sequence length="863" mass="95278">MSSEGDIRVLHVDDEREFAEVAAMHLERADDGLDVVTEVSARDGLSRLRTSAVDCVVSDHDMPEMNGLEFLKAVREEFEELPFILFTGKGNEEIASDAISAGVTEYLQKDVGTDQYTVLANRIRRAVGETRAKSALEESERQLSTLISNLPGMVYRARNEADWPMEFVSDGAADLVGYEPEAIESGEVMWGTLIDDEDAERINPLVEASISADEPFEVSYRVTTADGERRWLWERGRVVGREDGVEILEGFITDITARIEREQELEREREFTENLVDTLDDVFYLVNLDGELLRWNDTATAVLGYSDEALSTMTAFDLIPEAFHDEVSETIERTVQTGQATFEAPLVDADGERIRHEFRGSLIEDGAGELLGVAGIARDITDQRQRERELEQYRTLVENVGDPMYVLDTEGRIQMANDAMVDHLDYGREDIVGADPEKFMPPDDIERATAVLSDLLGSPERTWETVEMRTVDVEGTLTVVENKVAPLVDADGEFVGSVGVMRDVTDRKQRDRELGRYETIVEAVGDPVYALDEDGVFTFVNEAIEPMTGYAPDELVGEHIGVIMTDEDVQRGDRLIQDLLADPDTDSGTLEMDVVTKWDERIPSENNLALLPTDDDFAGTAGVIRDIHERKAREERLAEFASVVSHDLRNPLNVVQGRLSLALETDDVSHLDAAAGAADRMEQLIEDLLTLARQGDSVGSVEGIDVATAAERAWANVDTVGATLELVDTATVDADPDRLRELLENLFRNSVEHGGYHHGATYDAISRRPPDDSALTDLTVTVGTMPAESDAMTGFYVADDGPGIAPEDYEKVFERGYTTAKGGTGFGLAIVEDIATAHGWSVRVTESESGGARFEFTTSRADH</sequence>
<dbReference type="InterPro" id="IPR013655">
    <property type="entry name" value="PAS_fold_3"/>
</dbReference>
<proteinExistence type="predicted"/>
<accession>A0ABU2FRZ3</accession>
<dbReference type="Pfam" id="PF00989">
    <property type="entry name" value="PAS"/>
    <property type="match status" value="2"/>
</dbReference>
<evidence type="ECO:0000259" key="8">
    <source>
        <dbReference type="PROSITE" id="PS50110"/>
    </source>
</evidence>
<feature type="domain" description="PAS" evidence="9">
    <location>
        <begin position="268"/>
        <end position="338"/>
    </location>
</feature>
<evidence type="ECO:0000256" key="4">
    <source>
        <dbReference type="ARBA" id="ARBA00022679"/>
    </source>
</evidence>
<evidence type="ECO:0000256" key="6">
    <source>
        <dbReference type="PROSITE-ProRule" id="PRU00169"/>
    </source>
</evidence>
<dbReference type="SMART" id="SM00091">
    <property type="entry name" value="PAS"/>
    <property type="match status" value="4"/>
</dbReference>
<feature type="modified residue" description="4-aspartylphosphate" evidence="6">
    <location>
        <position position="59"/>
    </location>
</feature>
<dbReference type="CDD" id="cd00156">
    <property type="entry name" value="REC"/>
    <property type="match status" value="1"/>
</dbReference>
<dbReference type="Gene3D" id="3.40.50.2300">
    <property type="match status" value="1"/>
</dbReference>
<dbReference type="InterPro" id="IPR000014">
    <property type="entry name" value="PAS"/>
</dbReference>
<dbReference type="InterPro" id="IPR036890">
    <property type="entry name" value="HATPase_C_sf"/>
</dbReference>
<dbReference type="SMART" id="SM00448">
    <property type="entry name" value="REC"/>
    <property type="match status" value="1"/>
</dbReference>
<dbReference type="PRINTS" id="PR00344">
    <property type="entry name" value="BCTRLSENSOR"/>
</dbReference>
<dbReference type="EMBL" id="JAMQOS010000005">
    <property type="protein sequence ID" value="MDS0283525.1"/>
    <property type="molecule type" value="Genomic_DNA"/>
</dbReference>
<dbReference type="Pfam" id="PF08448">
    <property type="entry name" value="PAS_4"/>
    <property type="match status" value="1"/>
</dbReference>
<dbReference type="InterPro" id="IPR000700">
    <property type="entry name" value="PAS-assoc_C"/>
</dbReference>
<reference evidence="11 12" key="1">
    <citation type="submission" date="2022-06" db="EMBL/GenBank/DDBJ databases">
        <title>Halomicroarcula sp. a new haloarchaeum isolate from saline soil.</title>
        <authorList>
            <person name="Strakova D."/>
            <person name="Galisteo C."/>
            <person name="Sanchez-Porro C."/>
            <person name="Ventosa A."/>
        </authorList>
    </citation>
    <scope>NUCLEOTIDE SEQUENCE [LARGE SCALE GENOMIC DNA]</scope>
    <source>
        <strain evidence="11 12">S3CR25-11</strain>
    </source>
</reference>
<dbReference type="SMART" id="SM00086">
    <property type="entry name" value="PAC"/>
    <property type="match status" value="4"/>
</dbReference>
<feature type="domain" description="Histidine kinase" evidence="7">
    <location>
        <begin position="643"/>
        <end position="862"/>
    </location>
</feature>
<dbReference type="CDD" id="cd00075">
    <property type="entry name" value="HATPase"/>
    <property type="match status" value="1"/>
</dbReference>
<dbReference type="InterPro" id="IPR013656">
    <property type="entry name" value="PAS_4"/>
</dbReference>
<evidence type="ECO:0000259" key="10">
    <source>
        <dbReference type="PROSITE" id="PS50113"/>
    </source>
</evidence>
<keyword evidence="3 6" id="KW-0597">Phosphoprotein</keyword>
<evidence type="ECO:0000259" key="9">
    <source>
        <dbReference type="PROSITE" id="PS50112"/>
    </source>
</evidence>
<feature type="domain" description="PAS" evidence="9">
    <location>
        <begin position="139"/>
        <end position="213"/>
    </location>
</feature>
<dbReference type="InterPro" id="IPR035965">
    <property type="entry name" value="PAS-like_dom_sf"/>
</dbReference>
<dbReference type="CDD" id="cd00130">
    <property type="entry name" value="PAS"/>
    <property type="match status" value="4"/>
</dbReference>
<organism evidence="11 12">
    <name type="scientific">Haloarcula onubensis</name>
    <dbReference type="NCBI Taxonomy" id="2950539"/>
    <lineage>
        <taxon>Archaea</taxon>
        <taxon>Methanobacteriati</taxon>
        <taxon>Methanobacteriota</taxon>
        <taxon>Stenosarchaea group</taxon>
        <taxon>Halobacteria</taxon>
        <taxon>Halobacteriales</taxon>
        <taxon>Haloarculaceae</taxon>
        <taxon>Haloarcula</taxon>
    </lineage>
</organism>
<feature type="domain" description="PAS" evidence="9">
    <location>
        <begin position="389"/>
        <end position="459"/>
    </location>
</feature>
<evidence type="ECO:0000256" key="3">
    <source>
        <dbReference type="ARBA" id="ARBA00022553"/>
    </source>
</evidence>
<dbReference type="InterPro" id="IPR005467">
    <property type="entry name" value="His_kinase_dom"/>
</dbReference>
<dbReference type="RefSeq" id="WP_310901356.1">
    <property type="nucleotide sequence ID" value="NZ_JAMQOS010000005.1"/>
</dbReference>
<dbReference type="CDD" id="cd00082">
    <property type="entry name" value="HisKA"/>
    <property type="match status" value="1"/>
</dbReference>
<dbReference type="PANTHER" id="PTHR43304:SF1">
    <property type="entry name" value="PAC DOMAIN-CONTAINING PROTEIN"/>
    <property type="match status" value="1"/>
</dbReference>
<dbReference type="InterPro" id="IPR013767">
    <property type="entry name" value="PAS_fold"/>
</dbReference>
<dbReference type="InterPro" id="IPR011006">
    <property type="entry name" value="CheY-like_superfamily"/>
</dbReference>
<evidence type="ECO:0000313" key="12">
    <source>
        <dbReference type="Proteomes" id="UP001268864"/>
    </source>
</evidence>
<evidence type="ECO:0000259" key="7">
    <source>
        <dbReference type="PROSITE" id="PS50109"/>
    </source>
</evidence>
<dbReference type="InterPro" id="IPR003661">
    <property type="entry name" value="HisK_dim/P_dom"/>
</dbReference>
<dbReference type="InterPro" id="IPR003594">
    <property type="entry name" value="HATPase_dom"/>
</dbReference>
<dbReference type="SMART" id="SM00388">
    <property type="entry name" value="HisKA"/>
    <property type="match status" value="1"/>
</dbReference>
<keyword evidence="12" id="KW-1185">Reference proteome</keyword>
<dbReference type="Gene3D" id="1.10.287.130">
    <property type="match status" value="1"/>
</dbReference>
<feature type="domain" description="PAC" evidence="10">
    <location>
        <begin position="216"/>
        <end position="267"/>
    </location>
</feature>
<dbReference type="InterPro" id="IPR001610">
    <property type="entry name" value="PAC"/>
</dbReference>
<feature type="domain" description="Response regulatory" evidence="8">
    <location>
        <begin position="8"/>
        <end position="124"/>
    </location>
</feature>
<dbReference type="PROSITE" id="PS50109">
    <property type="entry name" value="HIS_KIN"/>
    <property type="match status" value="1"/>
</dbReference>
<dbReference type="Pfam" id="PF00512">
    <property type="entry name" value="HisKA"/>
    <property type="match status" value="1"/>
</dbReference>
<evidence type="ECO:0000313" key="11">
    <source>
        <dbReference type="EMBL" id="MDS0283525.1"/>
    </source>
</evidence>
<keyword evidence="4" id="KW-0808">Transferase</keyword>
<comment type="caution">
    <text evidence="11">The sequence shown here is derived from an EMBL/GenBank/DDBJ whole genome shotgun (WGS) entry which is preliminary data.</text>
</comment>
<dbReference type="InterPro" id="IPR036097">
    <property type="entry name" value="HisK_dim/P_sf"/>
</dbReference>
<dbReference type="SUPFAM" id="SSF52172">
    <property type="entry name" value="CheY-like"/>
    <property type="match status" value="1"/>
</dbReference>
<evidence type="ECO:0000256" key="5">
    <source>
        <dbReference type="ARBA" id="ARBA00022777"/>
    </source>
</evidence>
<feature type="domain" description="PAS" evidence="9">
    <location>
        <begin position="513"/>
        <end position="583"/>
    </location>
</feature>
<dbReference type="Pfam" id="PF02518">
    <property type="entry name" value="HATPase_c"/>
    <property type="match status" value="1"/>
</dbReference>
<feature type="domain" description="PAC" evidence="10">
    <location>
        <begin position="340"/>
        <end position="392"/>
    </location>
</feature>
<gene>
    <name evidence="11" type="ORF">NDI86_15465</name>
</gene>
<dbReference type="PANTHER" id="PTHR43304">
    <property type="entry name" value="PHYTOCHROME-LIKE PROTEIN CPH1"/>
    <property type="match status" value="1"/>
</dbReference>
<keyword evidence="5" id="KW-0418">Kinase</keyword>